<dbReference type="AlphaFoldDB" id="C4IZZ1"/>
<evidence type="ECO:0000256" key="1">
    <source>
        <dbReference type="SAM" id="MobiDB-lite"/>
    </source>
</evidence>
<reference evidence="2" key="1">
    <citation type="journal article" date="2009" name="PLoS Genet.">
        <title>Sequencing, mapping, and analysis of 27,455 maize full-length cDNAs.</title>
        <authorList>
            <person name="Soderlund C."/>
            <person name="Descour A."/>
            <person name="Kudrna D."/>
            <person name="Bomhoff M."/>
            <person name="Boyd L."/>
            <person name="Currie J."/>
            <person name="Angelova A."/>
            <person name="Collura K."/>
            <person name="Wissotski M."/>
            <person name="Ashley E."/>
            <person name="Morrow D."/>
            <person name="Fernandes J."/>
            <person name="Walbot V."/>
            <person name="Yu Y."/>
        </authorList>
    </citation>
    <scope>NUCLEOTIDE SEQUENCE</scope>
    <source>
        <strain evidence="2">B73</strain>
    </source>
</reference>
<accession>C4IZZ1</accession>
<feature type="compositionally biased region" description="Basic residues" evidence="1">
    <location>
        <begin position="55"/>
        <end position="73"/>
    </location>
</feature>
<feature type="compositionally biased region" description="Basic residues" evidence="1">
    <location>
        <begin position="1"/>
        <end position="15"/>
    </location>
</feature>
<dbReference type="EMBL" id="BT084138">
    <property type="protein sequence ID" value="ACR34491.1"/>
    <property type="molecule type" value="mRNA"/>
</dbReference>
<feature type="region of interest" description="Disordered" evidence="1">
    <location>
        <begin position="1"/>
        <end position="90"/>
    </location>
</feature>
<sequence length="90" mass="10109">MQCTRGRRSQKRRRSPGPTTEQNLLNTHGPAACRLPKTSSAAARDTATTELQQHICRRRATSWRAARPSRSRRTGTCGARSSRPRPTEPR</sequence>
<organism evidence="2">
    <name type="scientific">Zea mays</name>
    <name type="common">Maize</name>
    <dbReference type="NCBI Taxonomy" id="4577"/>
    <lineage>
        <taxon>Eukaryota</taxon>
        <taxon>Viridiplantae</taxon>
        <taxon>Streptophyta</taxon>
        <taxon>Embryophyta</taxon>
        <taxon>Tracheophyta</taxon>
        <taxon>Spermatophyta</taxon>
        <taxon>Magnoliopsida</taxon>
        <taxon>Liliopsida</taxon>
        <taxon>Poales</taxon>
        <taxon>Poaceae</taxon>
        <taxon>PACMAD clade</taxon>
        <taxon>Panicoideae</taxon>
        <taxon>Andropogonodae</taxon>
        <taxon>Andropogoneae</taxon>
        <taxon>Tripsacinae</taxon>
        <taxon>Zea</taxon>
    </lineage>
</organism>
<name>C4IZZ1_MAIZE</name>
<proteinExistence type="evidence at transcript level"/>
<protein>
    <submittedName>
        <fullName evidence="2">Uncharacterized protein</fullName>
    </submittedName>
</protein>
<evidence type="ECO:0000313" key="2">
    <source>
        <dbReference type="EMBL" id="ACR34491.1"/>
    </source>
</evidence>
<feature type="compositionally biased region" description="Low complexity" evidence="1">
    <location>
        <begin position="38"/>
        <end position="49"/>
    </location>
</feature>
<reference evidence="2" key="2">
    <citation type="submission" date="2012-06" db="EMBL/GenBank/DDBJ databases">
        <authorList>
            <person name="Yu Y."/>
            <person name="Currie J."/>
            <person name="Lomeli R."/>
            <person name="Angelova A."/>
            <person name="Collura K."/>
            <person name="Wissotski M."/>
            <person name="Campos D."/>
            <person name="Kudrna D."/>
            <person name="Golser W."/>
            <person name="Ashely E."/>
            <person name="Descour A."/>
            <person name="Fernandes J."/>
            <person name="Soderlund C."/>
            <person name="Walbot V."/>
        </authorList>
    </citation>
    <scope>NUCLEOTIDE SEQUENCE</scope>
    <source>
        <strain evidence="2">B73</strain>
    </source>
</reference>